<organism evidence="2 3">
    <name type="scientific">Mucilaginibacter straminoryzae</name>
    <dbReference type="NCBI Taxonomy" id="2932774"/>
    <lineage>
        <taxon>Bacteria</taxon>
        <taxon>Pseudomonadati</taxon>
        <taxon>Bacteroidota</taxon>
        <taxon>Sphingobacteriia</taxon>
        <taxon>Sphingobacteriales</taxon>
        <taxon>Sphingobacteriaceae</taxon>
        <taxon>Mucilaginibacter</taxon>
    </lineage>
</organism>
<dbReference type="Pfam" id="PF03572">
    <property type="entry name" value="Peptidase_S41"/>
    <property type="match status" value="1"/>
</dbReference>
<feature type="domain" description="Tail specific protease" evidence="1">
    <location>
        <begin position="203"/>
        <end position="437"/>
    </location>
</feature>
<dbReference type="Gene3D" id="3.90.226.10">
    <property type="entry name" value="2-enoyl-CoA Hydratase, Chain A, domain 1"/>
    <property type="match status" value="1"/>
</dbReference>
<dbReference type="InterPro" id="IPR005151">
    <property type="entry name" value="Tail-specific_protease"/>
</dbReference>
<dbReference type="GO" id="GO:0008236">
    <property type="term" value="F:serine-type peptidase activity"/>
    <property type="evidence" value="ECO:0007669"/>
    <property type="project" value="InterPro"/>
</dbReference>
<dbReference type="EMBL" id="JALJEJ010000004">
    <property type="protein sequence ID" value="MCJ8210351.1"/>
    <property type="molecule type" value="Genomic_DNA"/>
</dbReference>
<comment type="caution">
    <text evidence="2">The sequence shown here is derived from an EMBL/GenBank/DDBJ whole genome shotgun (WGS) entry which is preliminary data.</text>
</comment>
<dbReference type="SMART" id="SM00245">
    <property type="entry name" value="TSPc"/>
    <property type="match status" value="1"/>
</dbReference>
<accession>A0A9X1X4F1</accession>
<dbReference type="Proteomes" id="UP001139450">
    <property type="component" value="Unassembled WGS sequence"/>
</dbReference>
<dbReference type="SUPFAM" id="SSF52096">
    <property type="entry name" value="ClpP/crotonase"/>
    <property type="match status" value="1"/>
</dbReference>
<dbReference type="RefSeq" id="WP_245130187.1">
    <property type="nucleotide sequence ID" value="NZ_JALJEJ010000004.1"/>
</dbReference>
<gene>
    <name evidence="2" type="ORF">MUY27_11585</name>
</gene>
<evidence type="ECO:0000259" key="1">
    <source>
        <dbReference type="SMART" id="SM00245"/>
    </source>
</evidence>
<protein>
    <submittedName>
        <fullName evidence="2">S41 family peptidase</fullName>
    </submittedName>
</protein>
<reference evidence="2" key="1">
    <citation type="submission" date="2022-04" db="EMBL/GenBank/DDBJ databases">
        <title>Mucilaginibacter sp. RS28 isolated from freshwater.</title>
        <authorList>
            <person name="Ko S.-R."/>
        </authorList>
    </citation>
    <scope>NUCLEOTIDE SEQUENCE</scope>
    <source>
        <strain evidence="2">RS28</strain>
    </source>
</reference>
<keyword evidence="3" id="KW-1185">Reference proteome</keyword>
<dbReference type="InterPro" id="IPR029045">
    <property type="entry name" value="ClpP/crotonase-like_dom_sf"/>
</dbReference>
<evidence type="ECO:0000313" key="3">
    <source>
        <dbReference type="Proteomes" id="UP001139450"/>
    </source>
</evidence>
<proteinExistence type="predicted"/>
<sequence length="457" mass="50023">MPQAWNSKETEGYTTSLTAEQKHSGGKSFYIRGASTLPASAYFSFSEITNIQADHLKEIAVTCYVKTSDLNGNVQLWCQVWDKNNKIISFQNSQMQNAELTGNNDWKKLTLKLTIAADAKRLLLGGFLMGSGFAWFDDFAIEEFSPVANARSNDQLLKFGKEVINIVKQNALYADSVDWSSVDKEMAELSKNVSSLDDAPIIADYVIGKLRKAGDKHSFFQSKINAQKYASGNSVQQQPYSKLLEGGIAYLSVPGFESTSNNASVRFAEQIQALIRELDTKQDVKGWIVDLRKDSGGNMYPMIAGLGPLIGEGTLGYFIDPKTKSDVGYPWFYNNGSSGANGIKGVTVKEPYQVKTPGNKIAVLAGAGTASSGEMTTVCFIGKHNVRLFGQPTAGFITANQGFKLSTGAYLYLATSYVADRNHKKYLVNIHPDVEVSDHKDQVADATLNAAINWLKN</sequence>
<dbReference type="AlphaFoldDB" id="A0A9X1X4F1"/>
<dbReference type="Gene3D" id="2.60.120.260">
    <property type="entry name" value="Galactose-binding domain-like"/>
    <property type="match status" value="1"/>
</dbReference>
<name>A0A9X1X4F1_9SPHI</name>
<evidence type="ECO:0000313" key="2">
    <source>
        <dbReference type="EMBL" id="MCJ8210351.1"/>
    </source>
</evidence>
<dbReference type="GO" id="GO:0006508">
    <property type="term" value="P:proteolysis"/>
    <property type="evidence" value="ECO:0007669"/>
    <property type="project" value="InterPro"/>
</dbReference>